<dbReference type="PANTHER" id="PTHR36072:SF2">
    <property type="entry name" value="OS01G0531000 PROTEIN"/>
    <property type="match status" value="1"/>
</dbReference>
<dbReference type="Gene3D" id="6.20.50.20">
    <property type="match status" value="1"/>
</dbReference>
<sequence>MMCETVLHPGFNSTVRIENNRSKVRHRQKKFGSIAQNNVVYKCHFCSHYNLKGGTPKGHLRKIYLTKDKPSLESTSATKPIVHESSKLEKHVVSKYGAGEIHVFSSEVVAKDVANLNGIETPS</sequence>
<comment type="caution">
    <text evidence="1">The sequence shown here is derived from an EMBL/GenBank/DDBJ whole genome shotgun (WGS) entry which is preliminary data.</text>
</comment>
<dbReference type="GO" id="GO:0006396">
    <property type="term" value="P:RNA processing"/>
    <property type="evidence" value="ECO:0007669"/>
    <property type="project" value="InterPro"/>
</dbReference>
<accession>A0A392PLE2</accession>
<evidence type="ECO:0000313" key="2">
    <source>
        <dbReference type="Proteomes" id="UP000265520"/>
    </source>
</evidence>
<dbReference type="EMBL" id="LXQA010084250">
    <property type="protein sequence ID" value="MCI12457.1"/>
    <property type="molecule type" value="Genomic_DNA"/>
</dbReference>
<protein>
    <submittedName>
        <fullName evidence="1">Uncharacterized protein</fullName>
    </submittedName>
</protein>
<dbReference type="PANTHER" id="PTHR36072">
    <property type="entry name" value="OS01G0541600 PROTEIN"/>
    <property type="match status" value="1"/>
</dbReference>
<reference evidence="1 2" key="1">
    <citation type="journal article" date="2018" name="Front. Plant Sci.">
        <title>Red Clover (Trifolium pratense) and Zigzag Clover (T. medium) - A Picture of Genomic Similarities and Differences.</title>
        <authorList>
            <person name="Dluhosova J."/>
            <person name="Istvanek J."/>
            <person name="Nedelnik J."/>
            <person name="Repkova J."/>
        </authorList>
    </citation>
    <scope>NUCLEOTIDE SEQUENCE [LARGE SCALE GENOMIC DNA]</scope>
    <source>
        <strain evidence="2">cv. 10/8</strain>
        <tissue evidence="1">Leaf</tissue>
    </source>
</reference>
<proteinExistence type="predicted"/>
<dbReference type="InterPro" id="IPR007175">
    <property type="entry name" value="Rpr2/Snm1/Rpp21"/>
</dbReference>
<keyword evidence="2" id="KW-1185">Reference proteome</keyword>
<feature type="non-terminal residue" evidence="1">
    <location>
        <position position="123"/>
    </location>
</feature>
<dbReference type="AlphaFoldDB" id="A0A392PLE2"/>
<evidence type="ECO:0000313" key="1">
    <source>
        <dbReference type="EMBL" id="MCI12457.1"/>
    </source>
</evidence>
<organism evidence="1 2">
    <name type="scientific">Trifolium medium</name>
    <dbReference type="NCBI Taxonomy" id="97028"/>
    <lineage>
        <taxon>Eukaryota</taxon>
        <taxon>Viridiplantae</taxon>
        <taxon>Streptophyta</taxon>
        <taxon>Embryophyta</taxon>
        <taxon>Tracheophyta</taxon>
        <taxon>Spermatophyta</taxon>
        <taxon>Magnoliopsida</taxon>
        <taxon>eudicotyledons</taxon>
        <taxon>Gunneridae</taxon>
        <taxon>Pentapetalae</taxon>
        <taxon>rosids</taxon>
        <taxon>fabids</taxon>
        <taxon>Fabales</taxon>
        <taxon>Fabaceae</taxon>
        <taxon>Papilionoideae</taxon>
        <taxon>50 kb inversion clade</taxon>
        <taxon>NPAAA clade</taxon>
        <taxon>Hologalegina</taxon>
        <taxon>IRL clade</taxon>
        <taxon>Trifolieae</taxon>
        <taxon>Trifolium</taxon>
    </lineage>
</organism>
<name>A0A392PLE2_9FABA</name>
<dbReference type="Pfam" id="PF04032">
    <property type="entry name" value="Rpr2"/>
    <property type="match status" value="1"/>
</dbReference>
<dbReference type="Proteomes" id="UP000265520">
    <property type="component" value="Unassembled WGS sequence"/>
</dbReference>